<proteinExistence type="predicted"/>
<organism evidence="1 2">
    <name type="scientific">Desulforamulus aeronauticus DSM 10349</name>
    <dbReference type="NCBI Taxonomy" id="1121421"/>
    <lineage>
        <taxon>Bacteria</taxon>
        <taxon>Bacillati</taxon>
        <taxon>Bacillota</taxon>
        <taxon>Clostridia</taxon>
        <taxon>Eubacteriales</taxon>
        <taxon>Peptococcaceae</taxon>
        <taxon>Desulforamulus</taxon>
    </lineage>
</organism>
<dbReference type="SUPFAM" id="SSF51905">
    <property type="entry name" value="FAD/NAD(P)-binding domain"/>
    <property type="match status" value="1"/>
</dbReference>
<sequence>MRVAIIGAGIAGLACAHELERHGIYPDIFEERSRCGELFSHVAGLMQLMNRPVRDQLKWLKNEYNLNLKPLTKWYTTTMHSNKVTRMVKSKHFGYFFERGQGEFSLETQLFNSIKSPINFNCRANYSELVQEYDYVVIANGSKDVAATLGIWKDIFTTMVRGAIVLGDFDPHELIMWVNNDYALGAYAYLTPFNKNRASLTLIHANASIEEMERHWITFLKRENLTYQIVEDFLLAHVAGTVYPHQVGNLLLVGIAGGFMESFLGFGAISSLRSGIFAGQALAKNIPFAKLVKNLDLEMQRSVRLREILNTMRNEDYDHLIASATLPGLSQLIYNTNIPVFQYTGSFFELIRGAVDWSKKSILPPKKK</sequence>
<keyword evidence="2" id="KW-1185">Reference proteome</keyword>
<name>A0A1M6TW27_9FIRM</name>
<dbReference type="Proteomes" id="UP000183997">
    <property type="component" value="Unassembled WGS sequence"/>
</dbReference>
<protein>
    <submittedName>
        <fullName evidence="1">Dehydrogenase (Flavoprotein)</fullName>
    </submittedName>
</protein>
<evidence type="ECO:0000313" key="1">
    <source>
        <dbReference type="EMBL" id="SHK61245.1"/>
    </source>
</evidence>
<dbReference type="RefSeq" id="WP_072914783.1">
    <property type="nucleotide sequence ID" value="NZ_FRAR01000018.1"/>
</dbReference>
<dbReference type="OrthoDB" id="25353at2"/>
<dbReference type="InterPro" id="IPR050407">
    <property type="entry name" value="Geranylgeranyl_reductase"/>
</dbReference>
<dbReference type="PANTHER" id="PTHR42685:SF18">
    <property type="entry name" value="DIGERANYLGERANYLGLYCEROPHOSPHOLIPID REDUCTASE"/>
    <property type="match status" value="1"/>
</dbReference>
<reference evidence="2" key="1">
    <citation type="submission" date="2016-11" db="EMBL/GenBank/DDBJ databases">
        <authorList>
            <person name="Varghese N."/>
            <person name="Submissions S."/>
        </authorList>
    </citation>
    <scope>NUCLEOTIDE SEQUENCE [LARGE SCALE GENOMIC DNA]</scope>
    <source>
        <strain evidence="2">DSM 10349</strain>
    </source>
</reference>
<dbReference type="AlphaFoldDB" id="A0A1M6TW27"/>
<accession>A0A1M6TW27</accession>
<evidence type="ECO:0000313" key="2">
    <source>
        <dbReference type="Proteomes" id="UP000183997"/>
    </source>
</evidence>
<gene>
    <name evidence="1" type="ORF">SAMN02745123_02471</name>
</gene>
<dbReference type="STRING" id="1121421.SAMN02745123_02471"/>
<dbReference type="PANTHER" id="PTHR42685">
    <property type="entry name" value="GERANYLGERANYL DIPHOSPHATE REDUCTASE"/>
    <property type="match status" value="1"/>
</dbReference>
<dbReference type="EMBL" id="FRAR01000018">
    <property type="protein sequence ID" value="SHK61245.1"/>
    <property type="molecule type" value="Genomic_DNA"/>
</dbReference>
<dbReference type="InterPro" id="IPR036188">
    <property type="entry name" value="FAD/NAD-bd_sf"/>
</dbReference>
<dbReference type="PRINTS" id="PR00419">
    <property type="entry name" value="ADXRDTASE"/>
</dbReference>
<dbReference type="Pfam" id="PF13450">
    <property type="entry name" value="NAD_binding_8"/>
    <property type="match status" value="1"/>
</dbReference>
<dbReference type="Gene3D" id="3.50.50.60">
    <property type="entry name" value="FAD/NAD(P)-binding domain"/>
    <property type="match status" value="1"/>
</dbReference>
<dbReference type="PROSITE" id="PS51257">
    <property type="entry name" value="PROKAR_LIPOPROTEIN"/>
    <property type="match status" value="1"/>
</dbReference>